<name>A0A8K0KPP6_LADFU</name>
<organism evidence="1 2">
    <name type="scientific">Ladona fulva</name>
    <name type="common">Scarce chaser dragonfly</name>
    <name type="synonym">Libellula fulva</name>
    <dbReference type="NCBI Taxonomy" id="123851"/>
    <lineage>
        <taxon>Eukaryota</taxon>
        <taxon>Metazoa</taxon>
        <taxon>Ecdysozoa</taxon>
        <taxon>Arthropoda</taxon>
        <taxon>Hexapoda</taxon>
        <taxon>Insecta</taxon>
        <taxon>Pterygota</taxon>
        <taxon>Palaeoptera</taxon>
        <taxon>Odonata</taxon>
        <taxon>Epiprocta</taxon>
        <taxon>Anisoptera</taxon>
        <taxon>Libelluloidea</taxon>
        <taxon>Libellulidae</taxon>
        <taxon>Ladona</taxon>
    </lineage>
</organism>
<reference evidence="1" key="2">
    <citation type="submission" date="2017-10" db="EMBL/GenBank/DDBJ databases">
        <title>Ladona fulva Genome sequencing and assembly.</title>
        <authorList>
            <person name="Murali S."/>
            <person name="Richards S."/>
            <person name="Bandaranaike D."/>
            <person name="Bellair M."/>
            <person name="Blankenburg K."/>
            <person name="Chao H."/>
            <person name="Dinh H."/>
            <person name="Doddapaneni H."/>
            <person name="Dugan-Rocha S."/>
            <person name="Elkadiri S."/>
            <person name="Gnanaolivu R."/>
            <person name="Hernandez B."/>
            <person name="Skinner E."/>
            <person name="Javaid M."/>
            <person name="Lee S."/>
            <person name="Li M."/>
            <person name="Ming W."/>
            <person name="Munidasa M."/>
            <person name="Muniz J."/>
            <person name="Nguyen L."/>
            <person name="Hughes D."/>
            <person name="Osuji N."/>
            <person name="Pu L.-L."/>
            <person name="Puazo M."/>
            <person name="Qu C."/>
            <person name="Quiroz J."/>
            <person name="Raj R."/>
            <person name="Weissenberger G."/>
            <person name="Xin Y."/>
            <person name="Zou X."/>
            <person name="Han Y."/>
            <person name="Worley K."/>
            <person name="Muzny D."/>
            <person name="Gibbs R."/>
        </authorList>
    </citation>
    <scope>NUCLEOTIDE SEQUENCE</scope>
    <source>
        <strain evidence="1">Sampled in the wild</strain>
    </source>
</reference>
<dbReference type="EMBL" id="KZ309481">
    <property type="protein sequence ID" value="KAG8238967.1"/>
    <property type="molecule type" value="Genomic_DNA"/>
</dbReference>
<keyword evidence="2" id="KW-1185">Reference proteome</keyword>
<evidence type="ECO:0000313" key="2">
    <source>
        <dbReference type="Proteomes" id="UP000792457"/>
    </source>
</evidence>
<evidence type="ECO:0000313" key="1">
    <source>
        <dbReference type="EMBL" id="KAG8238967.1"/>
    </source>
</evidence>
<dbReference type="Proteomes" id="UP000792457">
    <property type="component" value="Unassembled WGS sequence"/>
</dbReference>
<protein>
    <submittedName>
        <fullName evidence="1">Uncharacterized protein</fullName>
    </submittedName>
</protein>
<dbReference type="OrthoDB" id="10058657at2759"/>
<accession>A0A8K0KPP6</accession>
<sequence>STNEESCSKNSHPVAQNNLAVLKKLRKTISFEKLIVQKADKGKCVAVLDKDDYSNKANIKKFLYKSAIFSELDIFSIYPMNPVAPRLHGLPKIHKPNFLIRPVVSGKGSPSASIHDNADSGC</sequence>
<gene>
    <name evidence="1" type="ORF">J437_LFUL018706</name>
</gene>
<proteinExistence type="predicted"/>
<dbReference type="AlphaFoldDB" id="A0A8K0KPP6"/>
<reference evidence="1" key="1">
    <citation type="submission" date="2013-04" db="EMBL/GenBank/DDBJ databases">
        <authorList>
            <person name="Qu J."/>
            <person name="Murali S.C."/>
            <person name="Bandaranaike D."/>
            <person name="Bellair M."/>
            <person name="Blankenburg K."/>
            <person name="Chao H."/>
            <person name="Dinh H."/>
            <person name="Doddapaneni H."/>
            <person name="Downs B."/>
            <person name="Dugan-Rocha S."/>
            <person name="Elkadiri S."/>
            <person name="Gnanaolivu R.D."/>
            <person name="Hernandez B."/>
            <person name="Javaid M."/>
            <person name="Jayaseelan J.C."/>
            <person name="Lee S."/>
            <person name="Li M."/>
            <person name="Ming W."/>
            <person name="Munidasa M."/>
            <person name="Muniz J."/>
            <person name="Nguyen L."/>
            <person name="Ongeri F."/>
            <person name="Osuji N."/>
            <person name="Pu L.-L."/>
            <person name="Puazo M."/>
            <person name="Qu C."/>
            <person name="Quiroz J."/>
            <person name="Raj R."/>
            <person name="Weissenberger G."/>
            <person name="Xin Y."/>
            <person name="Zou X."/>
            <person name="Han Y."/>
            <person name="Richards S."/>
            <person name="Worley K."/>
            <person name="Muzny D."/>
            <person name="Gibbs R."/>
        </authorList>
    </citation>
    <scope>NUCLEOTIDE SEQUENCE</scope>
    <source>
        <strain evidence="1">Sampled in the wild</strain>
    </source>
</reference>
<comment type="caution">
    <text evidence="1">The sequence shown here is derived from an EMBL/GenBank/DDBJ whole genome shotgun (WGS) entry which is preliminary data.</text>
</comment>
<feature type="non-terminal residue" evidence="1">
    <location>
        <position position="1"/>
    </location>
</feature>